<dbReference type="Pfam" id="PF06427">
    <property type="entry name" value="UDP-g_GGTase"/>
    <property type="match status" value="1"/>
</dbReference>
<dbReference type="Pfam" id="PF18404">
    <property type="entry name" value="Glyco_transf_24"/>
    <property type="match status" value="1"/>
</dbReference>
<feature type="domain" description="Glucosyltransferase 24 catalytic" evidence="8">
    <location>
        <begin position="982"/>
        <end position="1249"/>
    </location>
</feature>
<proteinExistence type="predicted"/>
<dbReference type="InterPro" id="IPR040497">
    <property type="entry name" value="Glyco_transf_24"/>
</dbReference>
<keyword evidence="3" id="KW-0732">Signal</keyword>
<dbReference type="InterPro" id="IPR040692">
    <property type="entry name" value="UGGT_TRXL_3"/>
</dbReference>
<evidence type="ECO:0000256" key="5">
    <source>
        <dbReference type="ARBA" id="ARBA00023180"/>
    </source>
</evidence>
<comment type="subcellular location">
    <subcellularLocation>
        <location evidence="2">Endoplasmic reticulum lumen</location>
    </subcellularLocation>
</comment>
<dbReference type="InterPro" id="IPR029044">
    <property type="entry name" value="Nucleotide-diphossugar_trans"/>
</dbReference>
<dbReference type="Gene3D" id="3.90.550.10">
    <property type="entry name" value="Spore Coat Polysaccharide Biosynthesis Protein SpsA, Chain A"/>
    <property type="match status" value="1"/>
</dbReference>
<dbReference type="InterPro" id="IPR040694">
    <property type="entry name" value="UGGT_TRXL_2"/>
</dbReference>
<dbReference type="SUPFAM" id="SSF53448">
    <property type="entry name" value="Nucleotide-diphospho-sugar transferases"/>
    <property type="match status" value="1"/>
</dbReference>
<keyword evidence="5" id="KW-0325">Glycoprotein</keyword>
<evidence type="ECO:0000313" key="9">
    <source>
        <dbReference type="EMBL" id="KAK8890861.1"/>
    </source>
</evidence>
<dbReference type="PANTHER" id="PTHR11226:SF0">
    <property type="entry name" value="UDP-GLUCOSE:GLYCOPROTEIN GLUCOSYLTRANSFERASE"/>
    <property type="match status" value="1"/>
</dbReference>
<dbReference type="InterPro" id="IPR009448">
    <property type="entry name" value="UDP-g_GGtrans"/>
</dbReference>
<comment type="cofactor">
    <cofactor evidence="1">
        <name>Ca(2+)</name>
        <dbReference type="ChEBI" id="CHEBI:29108"/>
    </cofactor>
</comment>
<keyword evidence="10" id="KW-1185">Reference proteome</keyword>
<reference evidence="9 10" key="1">
    <citation type="submission" date="2024-04" db="EMBL/GenBank/DDBJ databases">
        <title>Tritrichomonas musculus Genome.</title>
        <authorList>
            <person name="Alves-Ferreira E."/>
            <person name="Grigg M."/>
            <person name="Lorenzi H."/>
            <person name="Galac M."/>
        </authorList>
    </citation>
    <scope>NUCLEOTIDE SEQUENCE [LARGE SCALE GENOMIC DNA]</scope>
    <source>
        <strain evidence="9 10">EAF2021</strain>
    </source>
</reference>
<feature type="domain" description="UGGT thioredoxin-like" evidence="6">
    <location>
        <begin position="235"/>
        <end position="336"/>
    </location>
</feature>
<sequence length="1270" mass="145940">MIFLIFHCVQSAYLNSKSIEVTVNSSFLETTPFEESINFFNEFYPAGYSCISQTINSLSGIPTSLNETLSVLSKCVNSFQLNFISYLLKYHYFSPRVAFYTSISKLKKNDHVSYPFEPRLNCHQYVDFTKKNIKIDQSCVIRPIISNPELRNTQILNGYGVELRPFRYSMEYGVKDSMKIYNSTISKFEDGTRHFIDQEVNLTSTFKEPSPRRLRRALFSFIDELKNGDDEEKSNDSLLSSLRDISSNWPAALSHVGSTEIDKDVEDEENDDSNSFDIPPGSNSVTLNGRVIPISTFDPFTFASAINEELNLIQALGNDLFVPQPTIELLTKMTLTKPTLSVDIRKLPVKWLNDIEKDKKYKKWTSKLKPLFGALKSLPKIRKNLINIVLIIDPSFPKDFKALIAAFNLVKRGYPVRLGVLLSPHITSEKSTRVFCGIEEVEQKFTLTQLLNIVDLNETDPEKAFSDAYENLTSQKWEEINFKDSTKLSHINEILKKLNETGIAAPSLWVNGALSSGSEIFDYMEVNAFEALKKLREVVPPTFEGDILDLVLQRSKSVTKIVPEIHSNSPVPIKITQYSYSELSAFTSFLKKSEYELEDKEFPLATMWVVCSQNKKETIKEKVTKFFKEEHKTPVRIAFFDQIPIEIKIDPHFPQISTSNFDAILIVNGRLILINEDFDGYGQFCDWMATPEIADIARKVSFTQKFDESESNLARKNLHTFWSIALLSYDYFDVKRRHFHPNTFDPDSPAVITTNIQELPLNIEAVLDPFSHEFQKMIGFFASIENLNIADISIRLNPPDKLTKVPSSFYRYVTDKAGVFSFLNESVTYSVLIEAPETWLVEQIVADVDLDNILGGELEDGTFRATYVLKNIIVEGSAIDLNNSHCSGAQLILLPHTITDSSKSLTDNIITDTIVMKNKGYWQLKANAGLYIVKSTNYEMLSETENLVVASFVWRQNLLKLRKPQKEQSADVAIDAVDDGKIHIFVVASGHLYERLAKIMMLSAMNHAEGATCKFWFFQNFLSPQFKNTLEMMKGLYPMEYQLVTYRWPYWLRRQTEKQRITWGNKILFLDVLFPLSLKRVIYVDADQTIRTNMRELMTMDFGDAPYAFTPFCNSRSETEPYRFWKSGYWKEQLKGKPYHISALFAIDLKKFREIAAGDWLRYYYATLAGDANSLANLDQDLPNYAQERIPIFSLPQEWLWCETWCSDDTMNEAKTIDLCNNPLTKRPKLEIAQTRIEEWPKLDEEARSIEIRAMKAKPDKKERIKNDDL</sequence>
<comment type="caution">
    <text evidence="9">The sequence shown here is derived from an EMBL/GenBank/DDBJ whole genome shotgun (WGS) entry which is preliminary data.</text>
</comment>
<dbReference type="Pfam" id="PF18402">
    <property type="entry name" value="Thioredoxin_14"/>
    <property type="match status" value="1"/>
</dbReference>
<evidence type="ECO:0000313" key="10">
    <source>
        <dbReference type="Proteomes" id="UP001470230"/>
    </source>
</evidence>
<protein>
    <submittedName>
        <fullName evidence="9">Uncharacterized protein</fullName>
    </submittedName>
</protein>
<dbReference type="Pfam" id="PF18401">
    <property type="entry name" value="Thioredoxin_13"/>
    <property type="match status" value="1"/>
</dbReference>
<organism evidence="9 10">
    <name type="scientific">Tritrichomonas musculus</name>
    <dbReference type="NCBI Taxonomy" id="1915356"/>
    <lineage>
        <taxon>Eukaryota</taxon>
        <taxon>Metamonada</taxon>
        <taxon>Parabasalia</taxon>
        <taxon>Tritrichomonadida</taxon>
        <taxon>Tritrichomonadidae</taxon>
        <taxon>Tritrichomonas</taxon>
    </lineage>
</organism>
<name>A0ABR2KID9_9EUKA</name>
<accession>A0ABR2KID9</accession>
<dbReference type="Proteomes" id="UP001470230">
    <property type="component" value="Unassembled WGS sequence"/>
</dbReference>
<dbReference type="PANTHER" id="PTHR11226">
    <property type="entry name" value="UDP-GLUCOSE GLYCOPROTEIN:GLUCOSYLTRANSFERASE"/>
    <property type="match status" value="1"/>
</dbReference>
<keyword evidence="4" id="KW-0256">Endoplasmic reticulum</keyword>
<gene>
    <name evidence="9" type="ORF">M9Y10_028060</name>
</gene>
<feature type="domain" description="UGGT thioredoxin-like" evidence="7">
    <location>
        <begin position="346"/>
        <end position="539"/>
    </location>
</feature>
<dbReference type="EMBL" id="JAPFFF010000004">
    <property type="protein sequence ID" value="KAK8890861.1"/>
    <property type="molecule type" value="Genomic_DNA"/>
</dbReference>
<evidence type="ECO:0000256" key="1">
    <source>
        <dbReference type="ARBA" id="ARBA00001913"/>
    </source>
</evidence>
<evidence type="ECO:0000256" key="3">
    <source>
        <dbReference type="ARBA" id="ARBA00022729"/>
    </source>
</evidence>
<evidence type="ECO:0000259" key="6">
    <source>
        <dbReference type="Pfam" id="PF18401"/>
    </source>
</evidence>
<evidence type="ECO:0000256" key="4">
    <source>
        <dbReference type="ARBA" id="ARBA00022824"/>
    </source>
</evidence>
<evidence type="ECO:0000256" key="2">
    <source>
        <dbReference type="ARBA" id="ARBA00004319"/>
    </source>
</evidence>
<evidence type="ECO:0000259" key="8">
    <source>
        <dbReference type="Pfam" id="PF18404"/>
    </source>
</evidence>
<evidence type="ECO:0000259" key="7">
    <source>
        <dbReference type="Pfam" id="PF18402"/>
    </source>
</evidence>